<dbReference type="EC" id="4.2.1.1" evidence="2 10"/>
<dbReference type="GO" id="GO:0008270">
    <property type="term" value="F:zinc ion binding"/>
    <property type="evidence" value="ECO:0007669"/>
    <property type="project" value="UniProtKB-UniRule"/>
</dbReference>
<reference evidence="11" key="1">
    <citation type="journal article" date="2020" name="J. Eukaryot. Microbiol.">
        <title>De novo Sequencing, Assembly and Annotation of the Transcriptome for the Free-Living Testate Amoeba Arcella intermedia.</title>
        <authorList>
            <person name="Ribeiro G.M."/>
            <person name="Porfirio-Sousa A.L."/>
            <person name="Maurer-Alcala X.X."/>
            <person name="Katz L.A."/>
            <person name="Lahr D.J.G."/>
        </authorList>
    </citation>
    <scope>NUCLEOTIDE SEQUENCE</scope>
</reference>
<feature type="binding site" evidence="9">
    <location>
        <position position="38"/>
    </location>
    <ligand>
        <name>Zn(2+)</name>
        <dbReference type="ChEBI" id="CHEBI:29105"/>
    </ligand>
</feature>
<dbReference type="Gene3D" id="3.40.1050.10">
    <property type="entry name" value="Carbonic anhydrase"/>
    <property type="match status" value="1"/>
</dbReference>
<dbReference type="AlphaFoldDB" id="A0A6B2LH32"/>
<evidence type="ECO:0000256" key="7">
    <source>
        <dbReference type="ARBA" id="ARBA00031969"/>
    </source>
</evidence>
<evidence type="ECO:0000256" key="6">
    <source>
        <dbReference type="ARBA" id="ARBA00023239"/>
    </source>
</evidence>
<dbReference type="PROSITE" id="PS00705">
    <property type="entry name" value="PROK_CO2_ANHYDRASE_2"/>
    <property type="match status" value="1"/>
</dbReference>
<dbReference type="SUPFAM" id="SSF53056">
    <property type="entry name" value="beta-carbonic anhydrase, cab"/>
    <property type="match status" value="1"/>
</dbReference>
<dbReference type="InterPro" id="IPR001765">
    <property type="entry name" value="Carbonic_anhydrase"/>
</dbReference>
<evidence type="ECO:0000256" key="9">
    <source>
        <dbReference type="PIRSR" id="PIRSR601765-1"/>
    </source>
</evidence>
<dbReference type="InterPro" id="IPR015892">
    <property type="entry name" value="Carbonic_anhydrase_CS"/>
</dbReference>
<comment type="similarity">
    <text evidence="1 10">Belongs to the beta-class carbonic anhydrase family.</text>
</comment>
<keyword evidence="6 10" id="KW-0456">Lyase</keyword>
<accession>A0A6B2LH32</accession>
<keyword evidence="5 9" id="KW-0862">Zinc</keyword>
<keyword evidence="4 9" id="KW-0479">Metal-binding</keyword>
<dbReference type="InterPro" id="IPR036874">
    <property type="entry name" value="Carbonic_anhydrase_sf"/>
</dbReference>
<evidence type="ECO:0000256" key="10">
    <source>
        <dbReference type="RuleBase" id="RU003956"/>
    </source>
</evidence>
<dbReference type="CDD" id="cd00883">
    <property type="entry name" value="beta_CA_cladeA"/>
    <property type="match status" value="1"/>
</dbReference>
<evidence type="ECO:0000256" key="2">
    <source>
        <dbReference type="ARBA" id="ARBA00012925"/>
    </source>
</evidence>
<evidence type="ECO:0000256" key="8">
    <source>
        <dbReference type="ARBA" id="ARBA00048348"/>
    </source>
</evidence>
<dbReference type="PROSITE" id="PS00704">
    <property type="entry name" value="PROK_CO2_ANHYDRASE_1"/>
    <property type="match status" value="1"/>
</dbReference>
<dbReference type="SMART" id="SM00947">
    <property type="entry name" value="Pro_CA"/>
    <property type="match status" value="1"/>
</dbReference>
<evidence type="ECO:0000313" key="11">
    <source>
        <dbReference type="EMBL" id="NDV36343.1"/>
    </source>
</evidence>
<protein>
    <recommendedName>
        <fullName evidence="3 10">Carbonic anhydrase</fullName>
        <ecNumber evidence="2 10">4.2.1.1</ecNumber>
    </recommendedName>
    <alternativeName>
        <fullName evidence="7 10">Carbonate dehydratase</fullName>
    </alternativeName>
</protein>
<evidence type="ECO:0000256" key="4">
    <source>
        <dbReference type="ARBA" id="ARBA00022723"/>
    </source>
</evidence>
<dbReference type="GO" id="GO:0004089">
    <property type="term" value="F:carbonate dehydratase activity"/>
    <property type="evidence" value="ECO:0007669"/>
    <property type="project" value="UniProtKB-UniRule"/>
</dbReference>
<dbReference type="FunFam" id="3.40.1050.10:FF:000001">
    <property type="entry name" value="Carbonic anhydrase"/>
    <property type="match status" value="1"/>
</dbReference>
<proteinExistence type="inferred from homology"/>
<organism evidence="11">
    <name type="scientific">Arcella intermedia</name>
    <dbReference type="NCBI Taxonomy" id="1963864"/>
    <lineage>
        <taxon>Eukaryota</taxon>
        <taxon>Amoebozoa</taxon>
        <taxon>Tubulinea</taxon>
        <taxon>Elardia</taxon>
        <taxon>Arcellinida</taxon>
        <taxon>Sphaerothecina</taxon>
        <taxon>Arcellidae</taxon>
        <taxon>Arcella</taxon>
    </lineage>
</organism>
<comment type="catalytic activity">
    <reaction evidence="8 10">
        <text>hydrogencarbonate + H(+) = CO2 + H2O</text>
        <dbReference type="Rhea" id="RHEA:10748"/>
        <dbReference type="ChEBI" id="CHEBI:15377"/>
        <dbReference type="ChEBI" id="CHEBI:15378"/>
        <dbReference type="ChEBI" id="CHEBI:16526"/>
        <dbReference type="ChEBI" id="CHEBI:17544"/>
        <dbReference type="EC" id="4.2.1.1"/>
    </reaction>
</comment>
<dbReference type="PANTHER" id="PTHR11002:SF76">
    <property type="entry name" value="CARBONIC ANHYDRASE"/>
    <property type="match status" value="1"/>
</dbReference>
<feature type="binding site" evidence="9">
    <location>
        <position position="36"/>
    </location>
    <ligand>
        <name>Zn(2+)</name>
        <dbReference type="ChEBI" id="CHEBI:29105"/>
    </ligand>
</feature>
<comment type="cofactor">
    <cofactor evidence="9">
        <name>Zn(2+)</name>
        <dbReference type="ChEBI" id="CHEBI:29105"/>
    </cofactor>
    <text evidence="9">Binds 1 zinc ion per subunit.</text>
</comment>
<feature type="binding site" evidence="9">
    <location>
        <position position="92"/>
    </location>
    <ligand>
        <name>Zn(2+)</name>
        <dbReference type="ChEBI" id="CHEBI:29105"/>
    </ligand>
</feature>
<feature type="binding site" evidence="9">
    <location>
        <position position="95"/>
    </location>
    <ligand>
        <name>Zn(2+)</name>
        <dbReference type="ChEBI" id="CHEBI:29105"/>
    </ligand>
</feature>
<name>A0A6B2LH32_9EUKA</name>
<evidence type="ECO:0000256" key="1">
    <source>
        <dbReference type="ARBA" id="ARBA00006217"/>
    </source>
</evidence>
<dbReference type="PANTHER" id="PTHR11002">
    <property type="entry name" value="CARBONIC ANHYDRASE"/>
    <property type="match status" value="1"/>
</dbReference>
<comment type="function">
    <text evidence="10">Reversible hydration of carbon dioxide.</text>
</comment>
<dbReference type="GO" id="GO:0015976">
    <property type="term" value="P:carbon utilization"/>
    <property type="evidence" value="ECO:0007669"/>
    <property type="project" value="InterPro"/>
</dbReference>
<dbReference type="EMBL" id="GIBP01007374">
    <property type="protein sequence ID" value="NDV36343.1"/>
    <property type="molecule type" value="Transcribed_RNA"/>
</dbReference>
<evidence type="ECO:0000256" key="5">
    <source>
        <dbReference type="ARBA" id="ARBA00022833"/>
    </source>
</evidence>
<dbReference type="Pfam" id="PF00484">
    <property type="entry name" value="Pro_CA"/>
    <property type="match status" value="1"/>
</dbReference>
<sequence length="212" mass="24083">MLKSNREWVSTVTEKDPEFFQNLSKGQKPKILFIGCSDSRVPAETLTGCSPGELFVHRNVANLVVNTDSNAQSVIQFAVEVLQVQHIIVCGHYGCGGVHAATKPQDLGPIENWLRNIRDVYRIHYDELKELDDKRVEGTDSDRLRRLIELNVAEQCMNVYKLGIVQKARNQTGYPKITGLIYDIHDGLLKQLPLDLTAFRKSLPNVYKLYEE</sequence>
<evidence type="ECO:0000256" key="3">
    <source>
        <dbReference type="ARBA" id="ARBA00014628"/>
    </source>
</evidence>